<evidence type="ECO:0000256" key="2">
    <source>
        <dbReference type="SAM" id="Phobius"/>
    </source>
</evidence>
<comment type="caution">
    <text evidence="4">The sequence shown here is derived from an EMBL/GenBank/DDBJ whole genome shotgun (WGS) entry which is preliminary data.</text>
</comment>
<dbReference type="AlphaFoldDB" id="A0A1E5IVG3"/>
<dbReference type="Proteomes" id="UP000095230">
    <property type="component" value="Unassembled WGS sequence"/>
</dbReference>
<reference evidence="4 5" key="1">
    <citation type="submission" date="2016-07" db="EMBL/GenBank/DDBJ databases">
        <title>Whole-genome of two Shewanella species isolated from a digestive organ of sea cucumber Apostichopus japonicus Selenka 1867.</title>
        <authorList>
            <person name="Hong H.-H."/>
            <person name="Choi H."/>
            <person name="Cheon S."/>
            <person name="Oh J.-S."/>
            <person name="Lee H.-G."/>
            <person name="Park C."/>
        </authorList>
    </citation>
    <scope>NUCLEOTIDE SEQUENCE [LARGE SCALE GENOMIC DNA]</scope>
    <source>
        <strain evidence="4 5">CSB03KR</strain>
    </source>
</reference>
<proteinExistence type="predicted"/>
<sequence>MMSMQILHRWLAAIVGLQLFIWVATGLAFNLIDSQHLNGNHYRQKMTAPPVDTASALAEPSQLLLQFPTQTVSAITLDNVLGKALYRVTSDKGKFGFWATDLSPVKLEPDQLKQLALSSYSGSGQVIAIELANDVADKYAASSALYRVDLQDERNTHIYVDATTAEVVAHENWGSNLKQLLFMLHFMDYLPDNGVSFNHIAIRIVATIVLLLGISGAILVIRKLKHGQYRIGRAHSENNTLILLSPDNEPLETITIHHSGMLDALNHHKERIRTSCGGGGQCGMCRVKFIDHPPLATDQDRSKLTDDQLNDGIRLSCQHQAMGGCVSFVNAAQLRHYIKLSSILD</sequence>
<accession>A0A1E5IVG3</accession>
<evidence type="ECO:0000256" key="1">
    <source>
        <dbReference type="ARBA" id="ARBA00023075"/>
    </source>
</evidence>
<dbReference type="InterPro" id="IPR005625">
    <property type="entry name" value="PepSY-ass_TM"/>
</dbReference>
<dbReference type="InterPro" id="IPR036010">
    <property type="entry name" value="2Fe-2S_ferredoxin-like_sf"/>
</dbReference>
<dbReference type="PANTHER" id="PTHR34219">
    <property type="entry name" value="IRON-REGULATED INNER MEMBRANE PROTEIN-RELATED"/>
    <property type="match status" value="1"/>
</dbReference>
<dbReference type="InterPro" id="IPR012675">
    <property type="entry name" value="Beta-grasp_dom_sf"/>
</dbReference>
<keyword evidence="2" id="KW-0812">Transmembrane</keyword>
<dbReference type="Pfam" id="PF03929">
    <property type="entry name" value="PepSY_TM"/>
    <property type="match status" value="1"/>
</dbReference>
<evidence type="ECO:0000313" key="5">
    <source>
        <dbReference type="Proteomes" id="UP000095230"/>
    </source>
</evidence>
<dbReference type="SUPFAM" id="SSF54292">
    <property type="entry name" value="2Fe-2S ferredoxin-like"/>
    <property type="match status" value="1"/>
</dbReference>
<keyword evidence="2" id="KW-0472">Membrane</keyword>
<dbReference type="Gene3D" id="3.10.20.30">
    <property type="match status" value="1"/>
</dbReference>
<feature type="domain" description="2Fe-2S ferredoxin-type" evidence="3">
    <location>
        <begin position="260"/>
        <end position="320"/>
    </location>
</feature>
<dbReference type="EMBL" id="MCBT01000033">
    <property type="protein sequence ID" value="OEG73903.1"/>
    <property type="molecule type" value="Genomic_DNA"/>
</dbReference>
<keyword evidence="2" id="KW-1133">Transmembrane helix</keyword>
<dbReference type="STRING" id="23.BEL05_15755"/>
<dbReference type="RefSeq" id="WP_069671245.1">
    <property type="nucleotide sequence ID" value="NZ_MCBT01000033.1"/>
</dbReference>
<evidence type="ECO:0000313" key="4">
    <source>
        <dbReference type="EMBL" id="OEG73903.1"/>
    </source>
</evidence>
<feature type="transmembrane region" description="Helical" evidence="2">
    <location>
        <begin position="200"/>
        <end position="221"/>
    </location>
</feature>
<keyword evidence="1" id="KW-0830">Ubiquinone</keyword>
<organism evidence="4 5">
    <name type="scientific">Shewanella colwelliana</name>
    <name type="common">Alteromonas colwelliana</name>
    <dbReference type="NCBI Taxonomy" id="23"/>
    <lineage>
        <taxon>Bacteria</taxon>
        <taxon>Pseudomonadati</taxon>
        <taxon>Pseudomonadota</taxon>
        <taxon>Gammaproteobacteria</taxon>
        <taxon>Alteromonadales</taxon>
        <taxon>Shewanellaceae</taxon>
        <taxon>Shewanella</taxon>
    </lineage>
</organism>
<dbReference type="OrthoDB" id="9806195at2"/>
<name>A0A1E5IVG3_SHECO</name>
<dbReference type="PANTHER" id="PTHR34219:SF3">
    <property type="entry name" value="BLL7967 PROTEIN"/>
    <property type="match status" value="1"/>
</dbReference>
<protein>
    <recommendedName>
        <fullName evidence="3">2Fe-2S ferredoxin-type domain-containing protein</fullName>
    </recommendedName>
</protein>
<gene>
    <name evidence="4" type="ORF">BEL05_15755</name>
</gene>
<dbReference type="InterPro" id="IPR001041">
    <property type="entry name" value="2Fe-2S_ferredoxin-type"/>
</dbReference>
<dbReference type="GO" id="GO:0051536">
    <property type="term" value="F:iron-sulfur cluster binding"/>
    <property type="evidence" value="ECO:0007669"/>
    <property type="project" value="InterPro"/>
</dbReference>
<dbReference type="Pfam" id="PF00111">
    <property type="entry name" value="Fer2"/>
    <property type="match status" value="1"/>
</dbReference>
<evidence type="ECO:0000259" key="3">
    <source>
        <dbReference type="Pfam" id="PF00111"/>
    </source>
</evidence>